<comment type="caution">
    <text evidence="3">The sequence shown here is derived from an EMBL/GenBank/DDBJ whole genome shotgun (WGS) entry which is preliminary data.</text>
</comment>
<protein>
    <recommendedName>
        <fullName evidence="2">UspA domain-containing protein</fullName>
    </recommendedName>
</protein>
<keyword evidence="4" id="KW-1185">Reference proteome</keyword>
<dbReference type="InterPro" id="IPR006015">
    <property type="entry name" value="Universal_stress_UspA"/>
</dbReference>
<organism evidence="3 4">
    <name type="scientific">Mongoliitalea lutea</name>
    <dbReference type="NCBI Taxonomy" id="849756"/>
    <lineage>
        <taxon>Bacteria</taxon>
        <taxon>Pseudomonadati</taxon>
        <taxon>Bacteroidota</taxon>
        <taxon>Cytophagia</taxon>
        <taxon>Cytophagales</taxon>
        <taxon>Cyclobacteriaceae</taxon>
        <taxon>Mongoliitalea</taxon>
    </lineage>
</organism>
<dbReference type="PANTHER" id="PTHR46268:SF6">
    <property type="entry name" value="UNIVERSAL STRESS PROTEIN UP12"/>
    <property type="match status" value="1"/>
</dbReference>
<dbReference type="SUPFAM" id="SSF52402">
    <property type="entry name" value="Adenine nucleotide alpha hydrolases-like"/>
    <property type="match status" value="2"/>
</dbReference>
<evidence type="ECO:0000313" key="4">
    <source>
        <dbReference type="Proteomes" id="UP000642809"/>
    </source>
</evidence>
<sequence>MFKKIALAIAFSPRFSALIAEAKRLSEVFDAELVLIHVGEQDESQMNMLTQILKDMGIHQKTKVFWEQGKPANKIMEVCEKQGVDLLVAGALKQEGLLQYYIGSIARKIIRKSKCSVLILIEPLEKPTPFDKVVINGTQQEQTPRVIARGLDWCKVDQAKQVFIVNEIKMYGMQMATAGEGGESEIANTRRKLVAEEVAYVENILKGLDKGNLKVHIKITCGKWAVELARFATDVKADLLIVGDEGKLGLLDRLFPHDLEEILSDLPCNLLIVKK</sequence>
<comment type="similarity">
    <text evidence="1">Belongs to the universal stress protein A family.</text>
</comment>
<gene>
    <name evidence="3" type="ORF">GCM10008106_08990</name>
</gene>
<evidence type="ECO:0000313" key="3">
    <source>
        <dbReference type="EMBL" id="GHB30308.1"/>
    </source>
</evidence>
<proteinExistence type="inferred from homology"/>
<dbReference type="InterPro" id="IPR006016">
    <property type="entry name" value="UspA"/>
</dbReference>
<dbReference type="Pfam" id="PF00582">
    <property type="entry name" value="Usp"/>
    <property type="match status" value="2"/>
</dbReference>
<reference evidence="3" key="2">
    <citation type="submission" date="2020-09" db="EMBL/GenBank/DDBJ databases">
        <authorList>
            <person name="Sun Q."/>
            <person name="Kim S."/>
        </authorList>
    </citation>
    <scope>NUCLEOTIDE SEQUENCE</scope>
    <source>
        <strain evidence="3">KCTC 23224</strain>
    </source>
</reference>
<name>A0A8J3CWN3_9BACT</name>
<dbReference type="InterPro" id="IPR014729">
    <property type="entry name" value="Rossmann-like_a/b/a_fold"/>
</dbReference>
<accession>A0A8J3CWN3</accession>
<dbReference type="Proteomes" id="UP000642809">
    <property type="component" value="Unassembled WGS sequence"/>
</dbReference>
<evidence type="ECO:0000259" key="2">
    <source>
        <dbReference type="Pfam" id="PF00582"/>
    </source>
</evidence>
<feature type="domain" description="UspA" evidence="2">
    <location>
        <begin position="59"/>
        <end position="119"/>
    </location>
</feature>
<feature type="domain" description="UspA" evidence="2">
    <location>
        <begin position="173"/>
        <end position="274"/>
    </location>
</feature>
<evidence type="ECO:0000256" key="1">
    <source>
        <dbReference type="ARBA" id="ARBA00008791"/>
    </source>
</evidence>
<dbReference type="PANTHER" id="PTHR46268">
    <property type="entry name" value="STRESS RESPONSE PROTEIN NHAX"/>
    <property type="match status" value="1"/>
</dbReference>
<reference evidence="3" key="1">
    <citation type="journal article" date="2014" name="Int. J. Syst. Evol. Microbiol.">
        <title>Complete genome sequence of Corynebacterium casei LMG S-19264T (=DSM 44701T), isolated from a smear-ripened cheese.</title>
        <authorList>
            <consortium name="US DOE Joint Genome Institute (JGI-PGF)"/>
            <person name="Walter F."/>
            <person name="Albersmeier A."/>
            <person name="Kalinowski J."/>
            <person name="Ruckert C."/>
        </authorList>
    </citation>
    <scope>NUCLEOTIDE SEQUENCE</scope>
    <source>
        <strain evidence="3">KCTC 23224</strain>
    </source>
</reference>
<dbReference type="EMBL" id="BMYF01000004">
    <property type="protein sequence ID" value="GHB30308.1"/>
    <property type="molecule type" value="Genomic_DNA"/>
</dbReference>
<dbReference type="RefSeq" id="WP_189579267.1">
    <property type="nucleotide sequence ID" value="NZ_BMYF01000004.1"/>
</dbReference>
<dbReference type="CDD" id="cd00293">
    <property type="entry name" value="USP-like"/>
    <property type="match status" value="1"/>
</dbReference>
<dbReference type="Gene3D" id="3.40.50.620">
    <property type="entry name" value="HUPs"/>
    <property type="match status" value="2"/>
</dbReference>
<dbReference type="PRINTS" id="PR01438">
    <property type="entry name" value="UNVRSLSTRESS"/>
</dbReference>
<dbReference type="AlphaFoldDB" id="A0A8J3CWN3"/>